<evidence type="ECO:0000313" key="4">
    <source>
        <dbReference type="WBParaSite" id="HPBE_0000461901-mRNA-1"/>
    </source>
</evidence>
<reference evidence="4" key="2">
    <citation type="submission" date="2019-09" db="UniProtKB">
        <authorList>
            <consortium name="WormBaseParasite"/>
        </authorList>
    </citation>
    <scope>IDENTIFICATION</scope>
</reference>
<feature type="region of interest" description="Disordered" evidence="1">
    <location>
        <begin position="61"/>
        <end position="90"/>
    </location>
</feature>
<dbReference type="AlphaFoldDB" id="A0A183FE61"/>
<accession>A0A3P8AAR4</accession>
<dbReference type="WBParaSite" id="HPBE_0000461901-mRNA-1">
    <property type="protein sequence ID" value="HPBE_0000461901-mRNA-1"/>
    <property type="gene ID" value="HPBE_0000461901"/>
</dbReference>
<gene>
    <name evidence="2" type="ORF">HPBE_LOCUS4620</name>
</gene>
<organism evidence="3 4">
    <name type="scientific">Heligmosomoides polygyrus</name>
    <name type="common">Parasitic roundworm</name>
    <dbReference type="NCBI Taxonomy" id="6339"/>
    <lineage>
        <taxon>Eukaryota</taxon>
        <taxon>Metazoa</taxon>
        <taxon>Ecdysozoa</taxon>
        <taxon>Nematoda</taxon>
        <taxon>Chromadorea</taxon>
        <taxon>Rhabditida</taxon>
        <taxon>Rhabditina</taxon>
        <taxon>Rhabditomorpha</taxon>
        <taxon>Strongyloidea</taxon>
        <taxon>Heligmosomidae</taxon>
        <taxon>Heligmosomoides</taxon>
    </lineage>
</organism>
<reference evidence="2 3" key="1">
    <citation type="submission" date="2018-11" db="EMBL/GenBank/DDBJ databases">
        <authorList>
            <consortium name="Pathogen Informatics"/>
        </authorList>
    </citation>
    <scope>NUCLEOTIDE SEQUENCE [LARGE SCALE GENOMIC DNA]</scope>
</reference>
<accession>A0A183FE61</accession>
<dbReference type="Proteomes" id="UP000050761">
    <property type="component" value="Unassembled WGS sequence"/>
</dbReference>
<evidence type="ECO:0000313" key="3">
    <source>
        <dbReference type="Proteomes" id="UP000050761"/>
    </source>
</evidence>
<evidence type="ECO:0000313" key="2">
    <source>
        <dbReference type="EMBL" id="VDO61838.1"/>
    </source>
</evidence>
<proteinExistence type="predicted"/>
<protein>
    <submittedName>
        <fullName evidence="2 4">Uncharacterized protein</fullName>
    </submittedName>
</protein>
<dbReference type="EMBL" id="UZAH01025338">
    <property type="protein sequence ID" value="VDO61838.1"/>
    <property type="molecule type" value="Genomic_DNA"/>
</dbReference>
<feature type="compositionally biased region" description="Acidic residues" evidence="1">
    <location>
        <begin position="75"/>
        <end position="84"/>
    </location>
</feature>
<evidence type="ECO:0000256" key="1">
    <source>
        <dbReference type="SAM" id="MobiDB-lite"/>
    </source>
</evidence>
<sequence length="125" mass="13514">MTVDFIVIVSQGRYDALLQMGIVVVPTESRKCDCGPPSPSRARQPAKFVANGTAEARLAGIFTRPGKRRRNAGSNEDEDEDEDGEGCKERRGGGFFVVVSLKDGRRLIAMFESSSSPSSDNDGKC</sequence>
<name>A0A183FE61_HELPZ</name>
<keyword evidence="3" id="KW-1185">Reference proteome</keyword>